<dbReference type="InterPro" id="IPR052929">
    <property type="entry name" value="RNase_H-like_EbsB-rel"/>
</dbReference>
<dbReference type="InterPro" id="IPR012337">
    <property type="entry name" value="RNaseH-like_sf"/>
</dbReference>
<dbReference type="InterPro" id="IPR044730">
    <property type="entry name" value="RNase_H-like_dom_plant"/>
</dbReference>
<evidence type="ECO:0000259" key="1">
    <source>
        <dbReference type="Pfam" id="PF13456"/>
    </source>
</evidence>
<sequence length="291" mass="32729">MGSLEQGLVFGEIIFKAEFCSSGFQFQVERAHLVRDDLESVSHLFFTCPVVWKIWSHFWGLWGLVMVIPRNLAMLLESLDSFWLDLGKGEAWKSLHFAIIWVAWWVKARFPYCRVVIDDFITDPVLVEKMLLIFSKLASVSAWLPPPTGWLKLNVDGALVGGDSASGIGGLLRNGAGEHLISFSLREGSGTPIMPEILAICYCICLFLRFDLFGRFRLVIESDCKCAIDWVLRPGSSPFIMSALIKKIADSISSNRFIIQFISRVNNVEAYALAESWIGSLEVFNCDISDF</sequence>
<comment type="caution">
    <text evidence="2">The sequence shown here is derived from an EMBL/GenBank/DDBJ whole genome shotgun (WGS) entry which is preliminary data.</text>
</comment>
<accession>A0ABR2GCV4</accession>
<keyword evidence="3" id="KW-1185">Reference proteome</keyword>
<proteinExistence type="predicted"/>
<dbReference type="CDD" id="cd06222">
    <property type="entry name" value="RNase_H_like"/>
    <property type="match status" value="1"/>
</dbReference>
<dbReference type="InterPro" id="IPR002156">
    <property type="entry name" value="RNaseH_domain"/>
</dbReference>
<evidence type="ECO:0000313" key="2">
    <source>
        <dbReference type="EMBL" id="KAK8600347.1"/>
    </source>
</evidence>
<name>A0ABR2GCV4_9ROSI</name>
<dbReference type="Gene3D" id="3.30.420.10">
    <property type="entry name" value="Ribonuclease H-like superfamily/Ribonuclease H"/>
    <property type="match status" value="1"/>
</dbReference>
<dbReference type="InterPro" id="IPR036397">
    <property type="entry name" value="RNaseH_sf"/>
</dbReference>
<organism evidence="2 3">
    <name type="scientific">Hibiscus sabdariffa</name>
    <name type="common">roselle</name>
    <dbReference type="NCBI Taxonomy" id="183260"/>
    <lineage>
        <taxon>Eukaryota</taxon>
        <taxon>Viridiplantae</taxon>
        <taxon>Streptophyta</taxon>
        <taxon>Embryophyta</taxon>
        <taxon>Tracheophyta</taxon>
        <taxon>Spermatophyta</taxon>
        <taxon>Magnoliopsida</taxon>
        <taxon>eudicotyledons</taxon>
        <taxon>Gunneridae</taxon>
        <taxon>Pentapetalae</taxon>
        <taxon>rosids</taxon>
        <taxon>malvids</taxon>
        <taxon>Malvales</taxon>
        <taxon>Malvaceae</taxon>
        <taxon>Malvoideae</taxon>
        <taxon>Hibiscus</taxon>
    </lineage>
</organism>
<protein>
    <recommendedName>
        <fullName evidence="1">RNase H type-1 domain-containing protein</fullName>
    </recommendedName>
</protein>
<reference evidence="2 3" key="1">
    <citation type="journal article" date="2024" name="G3 (Bethesda)">
        <title>Genome assembly of Hibiscus sabdariffa L. provides insights into metabolisms of medicinal natural products.</title>
        <authorList>
            <person name="Kim T."/>
        </authorList>
    </citation>
    <scope>NUCLEOTIDE SEQUENCE [LARGE SCALE GENOMIC DNA]</scope>
    <source>
        <strain evidence="2">TK-2024</strain>
        <tissue evidence="2">Old leaves</tissue>
    </source>
</reference>
<gene>
    <name evidence="2" type="ORF">V6N12_050203</name>
</gene>
<dbReference type="SUPFAM" id="SSF53098">
    <property type="entry name" value="Ribonuclease H-like"/>
    <property type="match status" value="1"/>
</dbReference>
<dbReference type="PANTHER" id="PTHR47074">
    <property type="entry name" value="BNAC02G40300D PROTEIN"/>
    <property type="match status" value="1"/>
</dbReference>
<dbReference type="Pfam" id="PF13456">
    <property type="entry name" value="RVT_3"/>
    <property type="match status" value="1"/>
</dbReference>
<dbReference type="PANTHER" id="PTHR47074:SF73">
    <property type="entry name" value="OS04G0448401 PROTEIN"/>
    <property type="match status" value="1"/>
</dbReference>
<dbReference type="EMBL" id="JBBPBM010000001">
    <property type="protein sequence ID" value="KAK8600347.1"/>
    <property type="molecule type" value="Genomic_DNA"/>
</dbReference>
<dbReference type="Proteomes" id="UP001472677">
    <property type="component" value="Unassembled WGS sequence"/>
</dbReference>
<feature type="domain" description="RNase H type-1" evidence="1">
    <location>
        <begin position="154"/>
        <end position="275"/>
    </location>
</feature>
<evidence type="ECO:0000313" key="3">
    <source>
        <dbReference type="Proteomes" id="UP001472677"/>
    </source>
</evidence>